<evidence type="ECO:0000313" key="6">
    <source>
        <dbReference type="EMBL" id="OIQ86139.1"/>
    </source>
</evidence>
<dbReference type="GO" id="GO:0009403">
    <property type="term" value="P:toxin biosynthetic process"/>
    <property type="evidence" value="ECO:0007669"/>
    <property type="project" value="InterPro"/>
</dbReference>
<dbReference type="EMBL" id="MLJW01000498">
    <property type="protein sequence ID" value="OIQ86139.1"/>
    <property type="molecule type" value="Genomic_DNA"/>
</dbReference>
<feature type="transmembrane region" description="Helical" evidence="5">
    <location>
        <begin position="64"/>
        <end position="89"/>
    </location>
</feature>
<evidence type="ECO:0000256" key="3">
    <source>
        <dbReference type="ARBA" id="ARBA00022989"/>
    </source>
</evidence>
<evidence type="ECO:0000256" key="4">
    <source>
        <dbReference type="ARBA" id="ARBA00023136"/>
    </source>
</evidence>
<keyword evidence="2 5" id="KW-0812">Transmembrane</keyword>
<dbReference type="PANTHER" id="PTHR36926">
    <property type="entry name" value="COLICIN V PRODUCTION PROTEIN"/>
    <property type="match status" value="1"/>
</dbReference>
<accession>A0A1J5R8W3</accession>
<evidence type="ECO:0000256" key="5">
    <source>
        <dbReference type="SAM" id="Phobius"/>
    </source>
</evidence>
<feature type="transmembrane region" description="Helical" evidence="5">
    <location>
        <begin position="101"/>
        <end position="121"/>
    </location>
</feature>
<feature type="transmembrane region" description="Helical" evidence="5">
    <location>
        <begin position="6"/>
        <end position="24"/>
    </location>
</feature>
<proteinExistence type="predicted"/>
<evidence type="ECO:0000256" key="2">
    <source>
        <dbReference type="ARBA" id="ARBA00022692"/>
    </source>
</evidence>
<dbReference type="GO" id="GO:0016020">
    <property type="term" value="C:membrane"/>
    <property type="evidence" value="ECO:0007669"/>
    <property type="project" value="UniProtKB-SubCell"/>
</dbReference>
<keyword evidence="3 5" id="KW-1133">Transmembrane helix</keyword>
<dbReference type="InterPro" id="IPR052719">
    <property type="entry name" value="CvpA-like"/>
</dbReference>
<sequence length="163" mass="16444">MNLLDGLALAALVVSAGVGVVRGAAYELISLGGWVAAFFVAHLAAPWAANHLPAVVAEPTLRAGVAWGGCFVATLLAAGLLATLVRLLLRSTGLGLLDRSMGALFGLARGALLVLVALFAASYTSLPHSSLWQASFLVPPATAALDALLPALPLAVAHALPAH</sequence>
<dbReference type="PANTHER" id="PTHR36926:SF1">
    <property type="entry name" value="COLICIN V PRODUCTION PROTEIN"/>
    <property type="match status" value="1"/>
</dbReference>
<evidence type="ECO:0000256" key="1">
    <source>
        <dbReference type="ARBA" id="ARBA00004141"/>
    </source>
</evidence>
<organism evidence="6">
    <name type="scientific">mine drainage metagenome</name>
    <dbReference type="NCBI Taxonomy" id="410659"/>
    <lineage>
        <taxon>unclassified sequences</taxon>
        <taxon>metagenomes</taxon>
        <taxon>ecological metagenomes</taxon>
    </lineage>
</organism>
<dbReference type="InterPro" id="IPR003825">
    <property type="entry name" value="Colicin-V_CvpA"/>
</dbReference>
<comment type="caution">
    <text evidence="6">The sequence shown here is derived from an EMBL/GenBank/DDBJ whole genome shotgun (WGS) entry which is preliminary data.</text>
</comment>
<reference evidence="6" key="1">
    <citation type="submission" date="2016-10" db="EMBL/GenBank/DDBJ databases">
        <title>Sequence of Gallionella enrichment culture.</title>
        <authorList>
            <person name="Poehlein A."/>
            <person name="Muehling M."/>
            <person name="Daniel R."/>
        </authorList>
    </citation>
    <scope>NUCLEOTIDE SEQUENCE</scope>
</reference>
<protein>
    <submittedName>
        <fullName evidence="6">Colicin V production protein</fullName>
    </submittedName>
</protein>
<feature type="transmembrane region" description="Helical" evidence="5">
    <location>
        <begin position="31"/>
        <end position="49"/>
    </location>
</feature>
<dbReference type="Pfam" id="PF02674">
    <property type="entry name" value="Colicin_V"/>
    <property type="match status" value="1"/>
</dbReference>
<name>A0A1J5R8W3_9ZZZZ</name>
<keyword evidence="4 5" id="KW-0472">Membrane</keyword>
<dbReference type="AlphaFoldDB" id="A0A1J5R8W3"/>
<gene>
    <name evidence="6" type="primary">cvpA_8</name>
    <name evidence="6" type="ORF">GALL_320100</name>
</gene>
<comment type="subcellular location">
    <subcellularLocation>
        <location evidence="1">Membrane</location>
        <topology evidence="1">Multi-pass membrane protein</topology>
    </subcellularLocation>
</comment>